<accession>A0A5J4NFH7</accession>
<comment type="similarity">
    <text evidence="1">Belongs to the Mo25 family.</text>
</comment>
<gene>
    <name evidence="2" type="ORF">DEA37_0000179</name>
</gene>
<dbReference type="InterPro" id="IPR013878">
    <property type="entry name" value="Mo25"/>
</dbReference>
<evidence type="ECO:0000313" key="2">
    <source>
        <dbReference type="EMBL" id="KAA3674194.1"/>
    </source>
</evidence>
<dbReference type="PANTHER" id="PTHR10182:SF3">
    <property type="entry name" value="PROTEIN MO25"/>
    <property type="match status" value="1"/>
</dbReference>
<dbReference type="Pfam" id="PF08569">
    <property type="entry name" value="Mo25"/>
    <property type="match status" value="1"/>
</dbReference>
<dbReference type="AlphaFoldDB" id="A0A5J4NFH7"/>
<keyword evidence="3" id="KW-1185">Reference proteome</keyword>
<dbReference type="Proteomes" id="UP000324629">
    <property type="component" value="Unassembled WGS sequence"/>
</dbReference>
<dbReference type="InterPro" id="IPR011989">
    <property type="entry name" value="ARM-like"/>
</dbReference>
<comment type="caution">
    <text evidence="2">The sequence shown here is derived from an EMBL/GenBank/DDBJ whole genome shotgun (WGS) entry which is preliminary data.</text>
</comment>
<dbReference type="GO" id="GO:0043539">
    <property type="term" value="F:protein serine/threonine kinase activator activity"/>
    <property type="evidence" value="ECO:0007669"/>
    <property type="project" value="TreeGrafter"/>
</dbReference>
<dbReference type="GO" id="GO:0035556">
    <property type="term" value="P:intracellular signal transduction"/>
    <property type="evidence" value="ECO:0007669"/>
    <property type="project" value="TreeGrafter"/>
</dbReference>
<reference evidence="2 3" key="1">
    <citation type="journal article" date="2019" name="Gigascience">
        <title>Whole-genome sequence of the oriental lung fluke Paragonimus westermani.</title>
        <authorList>
            <person name="Oey H."/>
            <person name="Zakrzewski M."/>
            <person name="Narain K."/>
            <person name="Devi K.R."/>
            <person name="Agatsuma T."/>
            <person name="Nawaratna S."/>
            <person name="Gobert G.N."/>
            <person name="Jones M.K."/>
            <person name="Ragan M.A."/>
            <person name="McManus D.P."/>
            <person name="Krause L."/>
        </authorList>
    </citation>
    <scope>NUCLEOTIDE SEQUENCE [LARGE SCALE GENOMIC DNA]</scope>
    <source>
        <strain evidence="2 3">IND2009</strain>
    </source>
</reference>
<evidence type="ECO:0000256" key="1">
    <source>
        <dbReference type="ARBA" id="ARBA00011012"/>
    </source>
</evidence>
<proteinExistence type="inferred from homology"/>
<name>A0A5J4NFH7_9TREM</name>
<dbReference type="Gene3D" id="1.25.10.10">
    <property type="entry name" value="Leucine-rich Repeat Variant"/>
    <property type="match status" value="1"/>
</dbReference>
<evidence type="ECO:0000313" key="3">
    <source>
        <dbReference type="Proteomes" id="UP000324629"/>
    </source>
</evidence>
<sequence>MLIAPRVAHVCWVWPKTARRATHKWAQWCNEILENSVSSSSSFVGSLRFWFPHRFFVYSNRSLVAFRISSHIPKMPLFGKPKSPKELIQSIHENLLILNSQTKQEKERRKAIEAIATALNGLRELLTDKSDTRLTGRERDAELFNSERTRINEIITEVTHELINLNVLPLLIANLDTIEFESSKHVVDLFGHVMRRQVGSYNPAAQYLLSNPHILVSLLHGYSKPDRAIHYGAILRDACRHEALAKLVLLAPEFYQLFDYVQGTAFDVSSDAFSTLKDLLTRHKSLVAEFLSANYDEFFKHYSNMIAAENYVTNRQALKLLGELLLERHNFSVMTRYIAEPENLKVIMNLLTSEKKQIAFEAFHCFKVFVANPKKPQSVHMILFRNQEKLISFLSNFQTERTDDGQFSHEKDYLIKQIRELKALPNSSSNPQLAQLASSARSL</sequence>
<dbReference type="SUPFAM" id="SSF48371">
    <property type="entry name" value="ARM repeat"/>
    <property type="match status" value="1"/>
</dbReference>
<dbReference type="EMBL" id="QNGE01003326">
    <property type="protein sequence ID" value="KAA3674194.1"/>
    <property type="molecule type" value="Genomic_DNA"/>
</dbReference>
<protein>
    <submittedName>
        <fullName evidence="2">Calcium binding protein 39</fullName>
    </submittedName>
</protein>
<dbReference type="InterPro" id="IPR016024">
    <property type="entry name" value="ARM-type_fold"/>
</dbReference>
<organism evidence="2 3">
    <name type="scientific">Paragonimus westermani</name>
    <dbReference type="NCBI Taxonomy" id="34504"/>
    <lineage>
        <taxon>Eukaryota</taxon>
        <taxon>Metazoa</taxon>
        <taxon>Spiralia</taxon>
        <taxon>Lophotrochozoa</taxon>
        <taxon>Platyhelminthes</taxon>
        <taxon>Trematoda</taxon>
        <taxon>Digenea</taxon>
        <taxon>Plagiorchiida</taxon>
        <taxon>Troglotremata</taxon>
        <taxon>Troglotrematidae</taxon>
        <taxon>Paragonimus</taxon>
    </lineage>
</organism>
<dbReference type="PANTHER" id="PTHR10182">
    <property type="entry name" value="CALCIUM-BINDING PROTEIN 39-RELATED"/>
    <property type="match status" value="1"/>
</dbReference>